<evidence type="ECO:0008006" key="8">
    <source>
        <dbReference type="Google" id="ProtNLM"/>
    </source>
</evidence>
<evidence type="ECO:0000256" key="3">
    <source>
        <dbReference type="ARBA" id="ARBA00023134"/>
    </source>
</evidence>
<dbReference type="SMART" id="SM00865">
    <property type="entry name" value="Tubulin_C"/>
    <property type="match status" value="1"/>
</dbReference>
<dbReference type="SUPFAM" id="SSF55307">
    <property type="entry name" value="Tubulin C-terminal domain-like"/>
    <property type="match status" value="1"/>
</dbReference>
<dbReference type="PANTHER" id="PTHR30314">
    <property type="entry name" value="CELL DIVISION PROTEIN FTSZ-RELATED"/>
    <property type="match status" value="1"/>
</dbReference>
<dbReference type="InterPro" id="IPR018316">
    <property type="entry name" value="Tubulin/FtsZ_2-layer-sand-dom"/>
</dbReference>
<keyword evidence="2" id="KW-0547">Nucleotide-binding</keyword>
<comment type="similarity">
    <text evidence="1">Belongs to the FtsZ family.</text>
</comment>
<dbReference type="PANTHER" id="PTHR30314:SF3">
    <property type="entry name" value="MITOCHONDRIAL DIVISION PROTEIN FSZA"/>
    <property type="match status" value="1"/>
</dbReference>
<dbReference type="EMBL" id="UINC01012859">
    <property type="protein sequence ID" value="SVA55904.1"/>
    <property type="molecule type" value="Genomic_DNA"/>
</dbReference>
<evidence type="ECO:0000259" key="6">
    <source>
        <dbReference type="SMART" id="SM00865"/>
    </source>
</evidence>
<dbReference type="HAMAP" id="MF_00909">
    <property type="entry name" value="FtsZ"/>
    <property type="match status" value="1"/>
</dbReference>
<protein>
    <recommendedName>
        <fullName evidence="8">Tubulin/FtsZ GTPase domain-containing protein</fullName>
    </recommendedName>
</protein>
<dbReference type="GO" id="GO:0005737">
    <property type="term" value="C:cytoplasm"/>
    <property type="evidence" value="ECO:0007669"/>
    <property type="project" value="TreeGrafter"/>
</dbReference>
<dbReference type="InterPro" id="IPR003008">
    <property type="entry name" value="Tubulin_FtsZ_GTPase"/>
</dbReference>
<dbReference type="Gene3D" id="3.40.50.1440">
    <property type="entry name" value="Tubulin/FtsZ, GTPase domain"/>
    <property type="match status" value="1"/>
</dbReference>
<evidence type="ECO:0000259" key="5">
    <source>
        <dbReference type="SMART" id="SM00864"/>
    </source>
</evidence>
<feature type="region of interest" description="Disordered" evidence="4">
    <location>
        <begin position="66"/>
        <end position="85"/>
    </location>
</feature>
<name>A0A381WTT7_9ZZZZ</name>
<dbReference type="InterPro" id="IPR020805">
    <property type="entry name" value="Cell_div_FtsZ_CS"/>
</dbReference>
<organism evidence="7">
    <name type="scientific">marine metagenome</name>
    <dbReference type="NCBI Taxonomy" id="408172"/>
    <lineage>
        <taxon>unclassified sequences</taxon>
        <taxon>metagenomes</taxon>
        <taxon>ecological metagenomes</taxon>
    </lineage>
</organism>
<dbReference type="SMART" id="SM00864">
    <property type="entry name" value="Tubulin"/>
    <property type="match status" value="1"/>
</dbReference>
<gene>
    <name evidence="7" type="ORF">METZ01_LOCUS108758</name>
</gene>
<dbReference type="InterPro" id="IPR024757">
    <property type="entry name" value="FtsZ_C"/>
</dbReference>
<dbReference type="CDD" id="cd02201">
    <property type="entry name" value="FtsZ_type1"/>
    <property type="match status" value="1"/>
</dbReference>
<dbReference type="Pfam" id="PF00091">
    <property type="entry name" value="Tubulin"/>
    <property type="match status" value="1"/>
</dbReference>
<dbReference type="NCBIfam" id="TIGR00065">
    <property type="entry name" value="ftsZ"/>
    <property type="match status" value="1"/>
</dbReference>
<dbReference type="InterPro" id="IPR008280">
    <property type="entry name" value="Tub_FtsZ_C"/>
</dbReference>
<dbReference type="GO" id="GO:0032153">
    <property type="term" value="C:cell division site"/>
    <property type="evidence" value="ECO:0007669"/>
    <property type="project" value="TreeGrafter"/>
</dbReference>
<keyword evidence="3" id="KW-0342">GTP-binding</keyword>
<dbReference type="PROSITE" id="PS01135">
    <property type="entry name" value="FTSZ_2"/>
    <property type="match status" value="1"/>
</dbReference>
<dbReference type="PROSITE" id="PS01134">
    <property type="entry name" value="FTSZ_1"/>
    <property type="match status" value="1"/>
</dbReference>
<evidence type="ECO:0000313" key="7">
    <source>
        <dbReference type="EMBL" id="SVA55904.1"/>
    </source>
</evidence>
<evidence type="ECO:0000256" key="2">
    <source>
        <dbReference type="ARBA" id="ARBA00022741"/>
    </source>
</evidence>
<feature type="domain" description="Tubulin/FtsZ 2-layer sandwich" evidence="6">
    <location>
        <begin position="207"/>
        <end position="324"/>
    </location>
</feature>
<proteinExistence type="inferred from homology"/>
<sequence length="359" mass="38361">MTISGRELEGVARIKVIGVGGGGSNAVSRMFRERISGVEYIVMNTDIQALLKSDVPNRIRIGEQLTQGMGVGGDPDKGSASAEESREEIYDVIRDSNMVFIAAGMGGGTGTGAAPVIAEIAQETGALTVGVVTRPFAFEGIRRSNQAQIGIERLQTNVDTLLVIPNQRLSIVSREEVSAENAFRLADDVLRLGVQSITELITNPGEINLDFADVQSIMRDAGPAWMSIGHASGPTRSRDAAQEAITNPLMDVSIEGATGVLFNITGGSDLKLSELHEAAEVIQRVVDPEANIIFGMTTDHKMENEIKITIIATGFPTTDTLLQRDIARTVEAVNRVEINEDSLDLPPFLRRGGGNVSHG</sequence>
<dbReference type="AlphaFoldDB" id="A0A381WTT7"/>
<evidence type="ECO:0000256" key="1">
    <source>
        <dbReference type="ARBA" id="ARBA00009690"/>
    </source>
</evidence>
<dbReference type="GO" id="GO:0003924">
    <property type="term" value="F:GTPase activity"/>
    <property type="evidence" value="ECO:0007669"/>
    <property type="project" value="InterPro"/>
</dbReference>
<dbReference type="InterPro" id="IPR045061">
    <property type="entry name" value="FtsZ/CetZ"/>
</dbReference>
<reference evidence="7" key="1">
    <citation type="submission" date="2018-05" db="EMBL/GenBank/DDBJ databases">
        <authorList>
            <person name="Lanie J.A."/>
            <person name="Ng W.-L."/>
            <person name="Kazmierczak K.M."/>
            <person name="Andrzejewski T.M."/>
            <person name="Davidsen T.M."/>
            <person name="Wayne K.J."/>
            <person name="Tettelin H."/>
            <person name="Glass J.I."/>
            <person name="Rusch D."/>
            <person name="Podicherti R."/>
            <person name="Tsui H.-C.T."/>
            <person name="Winkler M.E."/>
        </authorList>
    </citation>
    <scope>NUCLEOTIDE SEQUENCE</scope>
</reference>
<dbReference type="InterPro" id="IPR037103">
    <property type="entry name" value="Tubulin/FtsZ-like_C"/>
</dbReference>
<evidence type="ECO:0000256" key="4">
    <source>
        <dbReference type="SAM" id="MobiDB-lite"/>
    </source>
</evidence>
<accession>A0A381WTT7</accession>
<dbReference type="InterPro" id="IPR000158">
    <property type="entry name" value="Cell_div_FtsZ"/>
</dbReference>
<dbReference type="GO" id="GO:0005525">
    <property type="term" value="F:GTP binding"/>
    <property type="evidence" value="ECO:0007669"/>
    <property type="project" value="UniProtKB-KW"/>
</dbReference>
<dbReference type="FunFam" id="3.40.50.1440:FF:000001">
    <property type="entry name" value="Cell division protein FtsZ"/>
    <property type="match status" value="1"/>
</dbReference>
<dbReference type="InterPro" id="IPR036525">
    <property type="entry name" value="Tubulin/FtsZ_GTPase_sf"/>
</dbReference>
<dbReference type="SUPFAM" id="SSF52490">
    <property type="entry name" value="Tubulin nucleotide-binding domain-like"/>
    <property type="match status" value="1"/>
</dbReference>
<dbReference type="Pfam" id="PF12327">
    <property type="entry name" value="FtsZ_C"/>
    <property type="match status" value="1"/>
</dbReference>
<dbReference type="GO" id="GO:0051301">
    <property type="term" value="P:cell division"/>
    <property type="evidence" value="ECO:0007669"/>
    <property type="project" value="TreeGrafter"/>
</dbReference>
<dbReference type="Gene3D" id="3.30.1330.20">
    <property type="entry name" value="Tubulin/FtsZ, C-terminal domain"/>
    <property type="match status" value="1"/>
</dbReference>
<dbReference type="PRINTS" id="PR00423">
    <property type="entry name" value="CELLDVISFTSZ"/>
</dbReference>
<feature type="domain" description="Tubulin/FtsZ GTPase" evidence="5">
    <location>
        <begin position="13"/>
        <end position="205"/>
    </location>
</feature>